<proteinExistence type="predicted"/>
<organism evidence="1 2">
    <name type="scientific">Melia azedarach</name>
    <name type="common">Chinaberry tree</name>
    <dbReference type="NCBI Taxonomy" id="155640"/>
    <lineage>
        <taxon>Eukaryota</taxon>
        <taxon>Viridiplantae</taxon>
        <taxon>Streptophyta</taxon>
        <taxon>Embryophyta</taxon>
        <taxon>Tracheophyta</taxon>
        <taxon>Spermatophyta</taxon>
        <taxon>Magnoliopsida</taxon>
        <taxon>eudicotyledons</taxon>
        <taxon>Gunneridae</taxon>
        <taxon>Pentapetalae</taxon>
        <taxon>rosids</taxon>
        <taxon>malvids</taxon>
        <taxon>Sapindales</taxon>
        <taxon>Meliaceae</taxon>
        <taxon>Melia</taxon>
    </lineage>
</organism>
<evidence type="ECO:0000313" key="2">
    <source>
        <dbReference type="Proteomes" id="UP001164539"/>
    </source>
</evidence>
<gene>
    <name evidence="1" type="ORF">OWV82_001972</name>
</gene>
<name>A0ACC1Z0A1_MELAZ</name>
<keyword evidence="2" id="KW-1185">Reference proteome</keyword>
<dbReference type="EMBL" id="CM051394">
    <property type="protein sequence ID" value="KAJ4729147.1"/>
    <property type="molecule type" value="Genomic_DNA"/>
</dbReference>
<reference evidence="1 2" key="1">
    <citation type="journal article" date="2023" name="Science">
        <title>Complex scaffold remodeling in plant triterpene biosynthesis.</title>
        <authorList>
            <person name="De La Pena R."/>
            <person name="Hodgson H."/>
            <person name="Liu J.C."/>
            <person name="Stephenson M.J."/>
            <person name="Martin A.C."/>
            <person name="Owen C."/>
            <person name="Harkess A."/>
            <person name="Leebens-Mack J."/>
            <person name="Jimenez L.E."/>
            <person name="Osbourn A."/>
            <person name="Sattely E.S."/>
        </authorList>
    </citation>
    <scope>NUCLEOTIDE SEQUENCE [LARGE SCALE GENOMIC DNA]</scope>
    <source>
        <strain evidence="2">cv. JPN11</strain>
        <tissue evidence="1">Leaf</tissue>
    </source>
</reference>
<accession>A0ACC1Z0A1</accession>
<protein>
    <submittedName>
        <fullName evidence="1">E2F transcription factor-like E2FE</fullName>
    </submittedName>
</protein>
<evidence type="ECO:0000313" key="1">
    <source>
        <dbReference type="EMBL" id="KAJ4729147.1"/>
    </source>
</evidence>
<sequence>MSAFVFRENDSTGKQFYSRKEKSLGLLCSNFLKLYNRDGVESIGLDDAASKLGVERRRIYDVVNILESIGIVARKAKNLYSWQGFDAIPEALALLKEEGLRENFHIIGCANSANVLNDGENGASSSTSTDGQDSSSKIESKREKSLWLLTQNFVKLFLCSDADMITLDNAAVALLGDTHNSTAMRTKIRRLYDIANVFSSMNLIEKTHHPESRRPAFRWLGWRGKHSKRSPSILDLNEPKKRVFGTEITNFSLKKNKVDSLADRKSNQKLNVPKHLRHFNVENSHGENILEPQSKQRSKGFVYGPFTPVSISGVTNSTNKNAKRVEDFETLASTFCPRYHNQALSDLFGHYVDAWKSWYAEVGDKERKNRRP</sequence>
<comment type="caution">
    <text evidence="1">The sequence shown here is derived from an EMBL/GenBank/DDBJ whole genome shotgun (WGS) entry which is preliminary data.</text>
</comment>
<dbReference type="Proteomes" id="UP001164539">
    <property type="component" value="Chromosome 1"/>
</dbReference>